<comment type="caution">
    <text evidence="1">The sequence shown here is derived from an EMBL/GenBank/DDBJ whole genome shotgun (WGS) entry which is preliminary data.</text>
</comment>
<reference evidence="1 2" key="2">
    <citation type="journal article" date="2019" name="G3 (Bethesda)">
        <title>Hybrid Assembly of the Genome of the Entomopathogenic Nematode Steinernema carpocapsae Identifies the X-Chromosome.</title>
        <authorList>
            <person name="Serra L."/>
            <person name="Macchietto M."/>
            <person name="Macias-Munoz A."/>
            <person name="McGill C.J."/>
            <person name="Rodriguez I.M."/>
            <person name="Rodriguez B."/>
            <person name="Murad R."/>
            <person name="Mortazavi A."/>
        </authorList>
    </citation>
    <scope>NUCLEOTIDE SEQUENCE [LARGE SCALE GENOMIC DNA]</scope>
    <source>
        <strain evidence="1 2">ALL</strain>
    </source>
</reference>
<accession>A0A4U8ULE1</accession>
<evidence type="ECO:0000313" key="1">
    <source>
        <dbReference type="EMBL" id="TMS33794.1"/>
    </source>
</evidence>
<dbReference type="AlphaFoldDB" id="A0A4U8ULE1"/>
<reference evidence="1 2" key="1">
    <citation type="journal article" date="2015" name="Genome Biol.">
        <title>Comparative genomics of Steinernema reveals deeply conserved gene regulatory networks.</title>
        <authorList>
            <person name="Dillman A.R."/>
            <person name="Macchietto M."/>
            <person name="Porter C.F."/>
            <person name="Rogers A."/>
            <person name="Williams B."/>
            <person name="Antoshechkin I."/>
            <person name="Lee M.M."/>
            <person name="Goodwin Z."/>
            <person name="Lu X."/>
            <person name="Lewis E.E."/>
            <person name="Goodrich-Blair H."/>
            <person name="Stock S.P."/>
            <person name="Adams B.J."/>
            <person name="Sternberg P.W."/>
            <person name="Mortazavi A."/>
        </authorList>
    </citation>
    <scope>NUCLEOTIDE SEQUENCE [LARGE SCALE GENOMIC DNA]</scope>
    <source>
        <strain evidence="1 2">ALL</strain>
    </source>
</reference>
<proteinExistence type="predicted"/>
<dbReference type="Proteomes" id="UP000298663">
    <property type="component" value="Unassembled WGS sequence"/>
</dbReference>
<evidence type="ECO:0000313" key="2">
    <source>
        <dbReference type="Proteomes" id="UP000298663"/>
    </source>
</evidence>
<sequence length="80" mass="8894">MHAAFSLKGVVIYLCKARKCSNTVLLLLQSGSSCWKPEKKKAALFGEVFCSRSVLSLELGSQSRVSSKVRKRENNTFVEL</sequence>
<name>A0A4U8ULE1_STECR</name>
<dbReference type="EMBL" id="AZBU02000001">
    <property type="protein sequence ID" value="TMS33794.1"/>
    <property type="molecule type" value="Genomic_DNA"/>
</dbReference>
<gene>
    <name evidence="1" type="ORF">L596_001491</name>
</gene>
<organism evidence="1 2">
    <name type="scientific">Steinernema carpocapsae</name>
    <name type="common">Entomopathogenic nematode</name>
    <dbReference type="NCBI Taxonomy" id="34508"/>
    <lineage>
        <taxon>Eukaryota</taxon>
        <taxon>Metazoa</taxon>
        <taxon>Ecdysozoa</taxon>
        <taxon>Nematoda</taxon>
        <taxon>Chromadorea</taxon>
        <taxon>Rhabditida</taxon>
        <taxon>Tylenchina</taxon>
        <taxon>Panagrolaimomorpha</taxon>
        <taxon>Strongyloidoidea</taxon>
        <taxon>Steinernematidae</taxon>
        <taxon>Steinernema</taxon>
    </lineage>
</organism>
<protein>
    <submittedName>
        <fullName evidence="1">Uncharacterized protein</fullName>
    </submittedName>
</protein>
<keyword evidence="2" id="KW-1185">Reference proteome</keyword>